<accession>A0A1J8QA61</accession>
<dbReference type="OrthoDB" id="2998174at2759"/>
<dbReference type="AlphaFoldDB" id="A0A1J8QA61"/>
<dbReference type="Proteomes" id="UP000183567">
    <property type="component" value="Unassembled WGS sequence"/>
</dbReference>
<dbReference type="Gene3D" id="1.10.600.10">
    <property type="entry name" value="Farnesyl Diphosphate Synthase"/>
    <property type="match status" value="1"/>
</dbReference>
<comment type="caution">
    <text evidence="1">The sequence shown here is derived from an EMBL/GenBank/DDBJ whole genome shotgun (WGS) entry which is preliminary data.</text>
</comment>
<dbReference type="STRING" id="180088.A0A1J8QA61"/>
<name>A0A1J8QA61_9AGAM</name>
<organism evidence="1 2">
    <name type="scientific">Rhizopogon vesiculosus</name>
    <dbReference type="NCBI Taxonomy" id="180088"/>
    <lineage>
        <taxon>Eukaryota</taxon>
        <taxon>Fungi</taxon>
        <taxon>Dikarya</taxon>
        <taxon>Basidiomycota</taxon>
        <taxon>Agaricomycotina</taxon>
        <taxon>Agaricomycetes</taxon>
        <taxon>Agaricomycetidae</taxon>
        <taxon>Boletales</taxon>
        <taxon>Suillineae</taxon>
        <taxon>Rhizopogonaceae</taxon>
        <taxon>Rhizopogon</taxon>
    </lineage>
</organism>
<dbReference type="SUPFAM" id="SSF48576">
    <property type="entry name" value="Terpenoid synthases"/>
    <property type="match status" value="1"/>
</dbReference>
<evidence type="ECO:0000313" key="2">
    <source>
        <dbReference type="Proteomes" id="UP000183567"/>
    </source>
</evidence>
<sequence length="192" mass="21352">MARTEDSLSTLDDKEAINRGFQMDGKSSIRPYIPAAVALASNAYAHLPDHATKLWICLLISVIICIDDRCLDRGLDIVHLFPFNERFVSCQPQGDPALKALDSLLREAPRYYSPLVSNLIVTSILDFVSSLLLDHETKDLRISTSTPLFPNYCRLLSGATTASVLLIFPATVPVQEYIQSLPDLFTVMNHTE</sequence>
<dbReference type="InterPro" id="IPR008949">
    <property type="entry name" value="Isoprenoid_synthase_dom_sf"/>
</dbReference>
<protein>
    <submittedName>
        <fullName evidence="1">Uncharacterized protein</fullName>
    </submittedName>
</protein>
<keyword evidence="2" id="KW-1185">Reference proteome</keyword>
<dbReference type="EMBL" id="LVVM01001922">
    <property type="protein sequence ID" value="OJA17559.1"/>
    <property type="molecule type" value="Genomic_DNA"/>
</dbReference>
<gene>
    <name evidence="1" type="ORF">AZE42_09098</name>
</gene>
<reference evidence="1 2" key="1">
    <citation type="submission" date="2016-03" db="EMBL/GenBank/DDBJ databases">
        <title>Comparative genomics of the ectomycorrhizal sister species Rhizopogon vinicolor and Rhizopogon vesiculosus (Basidiomycota: Boletales) reveals a divergence of the mating type B locus.</title>
        <authorList>
            <person name="Mujic A.B."/>
            <person name="Kuo A."/>
            <person name="Tritt A."/>
            <person name="Lipzen A."/>
            <person name="Chen C."/>
            <person name="Johnson J."/>
            <person name="Sharma A."/>
            <person name="Barry K."/>
            <person name="Grigoriev I.V."/>
            <person name="Spatafora J.W."/>
        </authorList>
    </citation>
    <scope>NUCLEOTIDE SEQUENCE [LARGE SCALE GENOMIC DNA]</scope>
    <source>
        <strain evidence="1 2">AM-OR11-056</strain>
    </source>
</reference>
<proteinExistence type="predicted"/>
<evidence type="ECO:0000313" key="1">
    <source>
        <dbReference type="EMBL" id="OJA17559.1"/>
    </source>
</evidence>